<dbReference type="Proteomes" id="UP001501598">
    <property type="component" value="Unassembled WGS sequence"/>
</dbReference>
<organism evidence="4 5">
    <name type="scientific">Pseudonocardia xishanensis</name>
    <dbReference type="NCBI Taxonomy" id="630995"/>
    <lineage>
        <taxon>Bacteria</taxon>
        <taxon>Bacillati</taxon>
        <taxon>Actinomycetota</taxon>
        <taxon>Actinomycetes</taxon>
        <taxon>Pseudonocardiales</taxon>
        <taxon>Pseudonocardiaceae</taxon>
        <taxon>Pseudonocardia</taxon>
    </lineage>
</organism>
<evidence type="ECO:0000256" key="1">
    <source>
        <dbReference type="ARBA" id="ARBA00006484"/>
    </source>
</evidence>
<name>A0ABP8RU36_9PSEU</name>
<evidence type="ECO:0000313" key="5">
    <source>
        <dbReference type="Proteomes" id="UP001501598"/>
    </source>
</evidence>
<comment type="caution">
    <text evidence="4">The sequence shown here is derived from an EMBL/GenBank/DDBJ whole genome shotgun (WGS) entry which is preliminary data.</text>
</comment>
<keyword evidence="2" id="KW-0560">Oxidoreductase</keyword>
<evidence type="ECO:0000313" key="4">
    <source>
        <dbReference type="EMBL" id="GAA4549235.1"/>
    </source>
</evidence>
<proteinExistence type="inferred from homology"/>
<sequence length="254" mass="26442">MIDTNGENDVDTKTVIVTGASSGLGLAIAEAYLKLGYNVVGNARTQERLDEAAASIGNPKNFVGVAGDIGKPETTEALFSKAIEAFGKVDILINNAGIFLAKPVADFTGDDLESIISTNLKGWFYPAQAAAKHMSANGVGHILTITACIALQPNKNLPCLLTQMTKGGLDHAVKGLALELASTGVQVNAVAPGIIDTPILPRGEENWAFFRTLAPNNKTGVPQDIVDAVLYLTGSEYVTGSIVTVDGGSTTGVW</sequence>
<comment type="similarity">
    <text evidence="1 3">Belongs to the short-chain dehydrogenases/reductases (SDR) family.</text>
</comment>
<keyword evidence="5" id="KW-1185">Reference proteome</keyword>
<dbReference type="PANTHER" id="PTHR43639">
    <property type="entry name" value="OXIDOREDUCTASE, SHORT-CHAIN DEHYDROGENASE/REDUCTASE FAMILY (AFU_ORTHOLOGUE AFUA_5G02870)"/>
    <property type="match status" value="1"/>
</dbReference>
<dbReference type="PRINTS" id="PR00081">
    <property type="entry name" value="GDHRDH"/>
</dbReference>
<dbReference type="InterPro" id="IPR002347">
    <property type="entry name" value="SDR_fam"/>
</dbReference>
<dbReference type="Pfam" id="PF00106">
    <property type="entry name" value="adh_short"/>
    <property type="match status" value="1"/>
</dbReference>
<protein>
    <submittedName>
        <fullName evidence="4">SDR family oxidoreductase</fullName>
    </submittedName>
</protein>
<dbReference type="PANTHER" id="PTHR43639:SF1">
    <property type="entry name" value="SHORT-CHAIN DEHYDROGENASE_REDUCTASE FAMILY PROTEIN"/>
    <property type="match status" value="1"/>
</dbReference>
<dbReference type="PRINTS" id="PR00080">
    <property type="entry name" value="SDRFAMILY"/>
</dbReference>
<dbReference type="InterPro" id="IPR036291">
    <property type="entry name" value="NAD(P)-bd_dom_sf"/>
</dbReference>
<evidence type="ECO:0000256" key="2">
    <source>
        <dbReference type="ARBA" id="ARBA00023002"/>
    </source>
</evidence>
<reference evidence="5" key="1">
    <citation type="journal article" date="2019" name="Int. J. Syst. Evol. Microbiol.">
        <title>The Global Catalogue of Microorganisms (GCM) 10K type strain sequencing project: providing services to taxonomists for standard genome sequencing and annotation.</title>
        <authorList>
            <consortium name="The Broad Institute Genomics Platform"/>
            <consortium name="The Broad Institute Genome Sequencing Center for Infectious Disease"/>
            <person name="Wu L."/>
            <person name="Ma J."/>
        </authorList>
    </citation>
    <scope>NUCLEOTIDE SEQUENCE [LARGE SCALE GENOMIC DNA]</scope>
    <source>
        <strain evidence="5">JCM 17906</strain>
    </source>
</reference>
<gene>
    <name evidence="4" type="ORF">GCM10023175_36930</name>
</gene>
<evidence type="ECO:0000256" key="3">
    <source>
        <dbReference type="RuleBase" id="RU000363"/>
    </source>
</evidence>
<dbReference type="CDD" id="cd05233">
    <property type="entry name" value="SDR_c"/>
    <property type="match status" value="1"/>
</dbReference>
<dbReference type="Gene3D" id="3.40.50.720">
    <property type="entry name" value="NAD(P)-binding Rossmann-like Domain"/>
    <property type="match status" value="1"/>
</dbReference>
<accession>A0ABP8RU36</accession>
<dbReference type="SUPFAM" id="SSF51735">
    <property type="entry name" value="NAD(P)-binding Rossmann-fold domains"/>
    <property type="match status" value="1"/>
</dbReference>
<dbReference type="EMBL" id="BAABGT010000048">
    <property type="protein sequence ID" value="GAA4549235.1"/>
    <property type="molecule type" value="Genomic_DNA"/>
</dbReference>